<evidence type="ECO:0000313" key="2">
    <source>
        <dbReference type="Proteomes" id="UP000199438"/>
    </source>
</evidence>
<keyword evidence="2" id="KW-1185">Reference proteome</keyword>
<accession>A0A1I1DZR9</accession>
<protein>
    <submittedName>
        <fullName evidence="1">Uncharacterized protein</fullName>
    </submittedName>
</protein>
<evidence type="ECO:0000313" key="1">
    <source>
        <dbReference type="EMBL" id="SFB78190.1"/>
    </source>
</evidence>
<gene>
    <name evidence="1" type="ORF">SAMN04487907_101611</name>
</gene>
<dbReference type="STRING" id="1334022.SAMN04487907_101611"/>
<sequence>MLVGFFYVPKATYLDCLYLIIMKKKILLIFSIFGLLSCADDDTAENKAAFEMQLQEQLEAITNLSGSGNCNEDTDCDYLAYGSKACGGPKGYVVFSTAIDVDLLKEMIEDYTKLEEEYNNKFNIFSDCSIEGFPTIGCVDSKCAKMIE</sequence>
<name>A0A1I1DZR9_9FLAO</name>
<dbReference type="EMBL" id="FOKV01000001">
    <property type="protein sequence ID" value="SFB78190.1"/>
    <property type="molecule type" value="Genomic_DNA"/>
</dbReference>
<proteinExistence type="predicted"/>
<reference evidence="2" key="1">
    <citation type="submission" date="2016-10" db="EMBL/GenBank/DDBJ databases">
        <authorList>
            <person name="Varghese N."/>
            <person name="Submissions S."/>
        </authorList>
    </citation>
    <scope>NUCLEOTIDE SEQUENCE [LARGE SCALE GENOMIC DNA]</scope>
    <source>
        <strain evidence="2">DSM 24499</strain>
    </source>
</reference>
<organism evidence="1 2">
    <name type="scientific">Zunongwangia mangrovi</name>
    <dbReference type="NCBI Taxonomy" id="1334022"/>
    <lineage>
        <taxon>Bacteria</taxon>
        <taxon>Pseudomonadati</taxon>
        <taxon>Bacteroidota</taxon>
        <taxon>Flavobacteriia</taxon>
        <taxon>Flavobacteriales</taxon>
        <taxon>Flavobacteriaceae</taxon>
        <taxon>Zunongwangia</taxon>
    </lineage>
</organism>
<dbReference type="AlphaFoldDB" id="A0A1I1DZR9"/>
<dbReference type="Proteomes" id="UP000199438">
    <property type="component" value="Unassembled WGS sequence"/>
</dbReference>